<keyword evidence="2" id="KW-0547">Nucleotide-binding</keyword>
<gene>
    <name evidence="5" type="ORF">I0Q91_02000</name>
</gene>
<dbReference type="AlphaFoldDB" id="A0A931AS54"/>
<accession>A0A931AS54</accession>
<evidence type="ECO:0000256" key="3">
    <source>
        <dbReference type="ARBA" id="ARBA00022840"/>
    </source>
</evidence>
<evidence type="ECO:0000256" key="1">
    <source>
        <dbReference type="ARBA" id="ARBA00022448"/>
    </source>
</evidence>
<dbReference type="InterPro" id="IPR050763">
    <property type="entry name" value="ABC_transporter_ATP-binding"/>
</dbReference>
<dbReference type="Proteomes" id="UP000621436">
    <property type="component" value="Unassembled WGS sequence"/>
</dbReference>
<dbReference type="GO" id="GO:0016887">
    <property type="term" value="F:ATP hydrolysis activity"/>
    <property type="evidence" value="ECO:0007669"/>
    <property type="project" value="InterPro"/>
</dbReference>
<sequence>MIEVKDLTYSYPGADRPAIKDLNFRIDRSEIFGFLGPSGAGKSTTQKIITGILKDYQGSVQVNGQEIAGIKNDFFENIGVSFELPNLYNRFTARENLEFFAGLFAKECEPALELLELVGLAEVADEPVKNFSKGMKMRLNLCRAFLNKPAILFLDEPTSGLDPMNRKNVRKLIQEKKDQGQTVFITTHDMLAADELCDRIAFIVDGKIAIIDSPRELKLHHGRKQIEIGYKNNGNLIESQFDLKGLWSNQEFIELLKEDRIETIHSQEASLEDVFIRITGRELR</sequence>
<dbReference type="RefSeq" id="WP_270452522.1">
    <property type="nucleotide sequence ID" value="NZ_JADPIE010000001.1"/>
</dbReference>
<evidence type="ECO:0000259" key="4">
    <source>
        <dbReference type="PROSITE" id="PS50893"/>
    </source>
</evidence>
<dbReference type="InterPro" id="IPR003593">
    <property type="entry name" value="AAA+_ATPase"/>
</dbReference>
<keyword evidence="3 5" id="KW-0067">ATP-binding</keyword>
<dbReference type="SUPFAM" id="SSF52540">
    <property type="entry name" value="P-loop containing nucleoside triphosphate hydrolases"/>
    <property type="match status" value="1"/>
</dbReference>
<proteinExistence type="predicted"/>
<dbReference type="InterPro" id="IPR003439">
    <property type="entry name" value="ABC_transporter-like_ATP-bd"/>
</dbReference>
<dbReference type="Gene3D" id="3.40.50.300">
    <property type="entry name" value="P-loop containing nucleotide triphosphate hydrolases"/>
    <property type="match status" value="1"/>
</dbReference>
<dbReference type="PROSITE" id="PS00211">
    <property type="entry name" value="ABC_TRANSPORTER_1"/>
    <property type="match status" value="1"/>
</dbReference>
<feature type="domain" description="ABC transporter" evidence="4">
    <location>
        <begin position="2"/>
        <end position="230"/>
    </location>
</feature>
<organism evidence="5 6">
    <name type="scientific">Halonatronomonas betaini</name>
    <dbReference type="NCBI Taxonomy" id="2778430"/>
    <lineage>
        <taxon>Bacteria</taxon>
        <taxon>Bacillati</taxon>
        <taxon>Bacillota</taxon>
        <taxon>Clostridia</taxon>
        <taxon>Halanaerobiales</taxon>
        <taxon>Halarsenatibacteraceae</taxon>
        <taxon>Halonatronomonas</taxon>
    </lineage>
</organism>
<dbReference type="PANTHER" id="PTHR42711">
    <property type="entry name" value="ABC TRANSPORTER ATP-BINDING PROTEIN"/>
    <property type="match status" value="1"/>
</dbReference>
<dbReference type="InterPro" id="IPR027417">
    <property type="entry name" value="P-loop_NTPase"/>
</dbReference>
<dbReference type="Pfam" id="PF00005">
    <property type="entry name" value="ABC_tran"/>
    <property type="match status" value="1"/>
</dbReference>
<evidence type="ECO:0000313" key="6">
    <source>
        <dbReference type="Proteomes" id="UP000621436"/>
    </source>
</evidence>
<dbReference type="GO" id="GO:0005524">
    <property type="term" value="F:ATP binding"/>
    <property type="evidence" value="ECO:0007669"/>
    <property type="project" value="UniProtKB-KW"/>
</dbReference>
<name>A0A931AS54_9FIRM</name>
<keyword evidence="6" id="KW-1185">Reference proteome</keyword>
<comment type="caution">
    <text evidence="5">The sequence shown here is derived from an EMBL/GenBank/DDBJ whole genome shotgun (WGS) entry which is preliminary data.</text>
</comment>
<protein>
    <submittedName>
        <fullName evidence="5">ABC transporter ATP-binding protein</fullName>
    </submittedName>
</protein>
<keyword evidence="1" id="KW-0813">Transport</keyword>
<dbReference type="InterPro" id="IPR017871">
    <property type="entry name" value="ABC_transporter-like_CS"/>
</dbReference>
<dbReference type="EMBL" id="JADPIE010000001">
    <property type="protein sequence ID" value="MBF8435840.1"/>
    <property type="molecule type" value="Genomic_DNA"/>
</dbReference>
<evidence type="ECO:0000313" key="5">
    <source>
        <dbReference type="EMBL" id="MBF8435840.1"/>
    </source>
</evidence>
<dbReference type="PROSITE" id="PS50893">
    <property type="entry name" value="ABC_TRANSPORTER_2"/>
    <property type="match status" value="1"/>
</dbReference>
<dbReference type="PANTHER" id="PTHR42711:SF18">
    <property type="entry name" value="ABC TRANSPORTER, ATP-BINDING PROTEIN"/>
    <property type="match status" value="1"/>
</dbReference>
<reference evidence="5" key="1">
    <citation type="submission" date="2020-11" db="EMBL/GenBank/DDBJ databases">
        <title>Halonatronomonas betainensis gen. nov., sp. nov. a novel haloalkaliphilic representative of the family Halanaerobiacae capable of betaine degradation.</title>
        <authorList>
            <person name="Boltyanskaya Y."/>
            <person name="Kevbrin V."/>
            <person name="Detkova E."/>
            <person name="Grouzdev D.S."/>
            <person name="Koziaeva V."/>
            <person name="Zhilina T."/>
        </authorList>
    </citation>
    <scope>NUCLEOTIDE SEQUENCE</scope>
    <source>
        <strain evidence="5">Z-7014</strain>
    </source>
</reference>
<evidence type="ECO:0000256" key="2">
    <source>
        <dbReference type="ARBA" id="ARBA00022741"/>
    </source>
</evidence>
<dbReference type="SMART" id="SM00382">
    <property type="entry name" value="AAA"/>
    <property type="match status" value="1"/>
</dbReference>